<keyword evidence="5 6" id="KW-0206">Cytoskeleton</keyword>
<dbReference type="InterPro" id="IPR007188">
    <property type="entry name" value="ARPC2"/>
</dbReference>
<dbReference type="EMBL" id="MU001636">
    <property type="protein sequence ID" value="KAF2482559.1"/>
    <property type="molecule type" value="Genomic_DNA"/>
</dbReference>
<evidence type="ECO:0000256" key="5">
    <source>
        <dbReference type="ARBA" id="ARBA00023212"/>
    </source>
</evidence>
<dbReference type="GeneID" id="54474794"/>
<evidence type="ECO:0000256" key="3">
    <source>
        <dbReference type="ARBA" id="ARBA00022490"/>
    </source>
</evidence>
<dbReference type="SUPFAM" id="SSF69645">
    <property type="entry name" value="Arp2/3 complex subunits"/>
    <property type="match status" value="2"/>
</dbReference>
<proteinExistence type="inferred from homology"/>
<protein>
    <recommendedName>
        <fullName evidence="6">Arp2/3 complex 34 kDa subunit</fullName>
    </recommendedName>
</protein>
<dbReference type="Gene3D" id="3.30.1460.20">
    <property type="match status" value="2"/>
</dbReference>
<dbReference type="OrthoDB" id="148331at2759"/>
<dbReference type="FunFam" id="3.30.1460.20:FF:000003">
    <property type="entry name" value="Arp2/3 complex 34 kDa subunit"/>
    <property type="match status" value="1"/>
</dbReference>
<comment type="similarity">
    <text evidence="2 6">Belongs to the ARPC2 family.</text>
</comment>
<dbReference type="GO" id="GO:0030041">
    <property type="term" value="P:actin filament polymerization"/>
    <property type="evidence" value="ECO:0007669"/>
    <property type="project" value="InterPro"/>
</dbReference>
<organism evidence="7 8">
    <name type="scientific">Neohortaea acidophila</name>
    <dbReference type="NCBI Taxonomy" id="245834"/>
    <lineage>
        <taxon>Eukaryota</taxon>
        <taxon>Fungi</taxon>
        <taxon>Dikarya</taxon>
        <taxon>Ascomycota</taxon>
        <taxon>Pezizomycotina</taxon>
        <taxon>Dothideomycetes</taxon>
        <taxon>Dothideomycetidae</taxon>
        <taxon>Mycosphaerellales</taxon>
        <taxon>Teratosphaeriaceae</taxon>
        <taxon>Neohortaea</taxon>
    </lineage>
</organism>
<dbReference type="InterPro" id="IPR034666">
    <property type="entry name" value="ARPC2/4"/>
</dbReference>
<dbReference type="Pfam" id="PF04045">
    <property type="entry name" value="P34-Arc"/>
    <property type="match status" value="1"/>
</dbReference>
<evidence type="ECO:0000256" key="6">
    <source>
        <dbReference type="RuleBase" id="RU364015"/>
    </source>
</evidence>
<accession>A0A6A6PR57</accession>
<sequence length="318" mass="36813">MLLLDYQNVLIESLLRDRFAPDATPSSIDQVVSDFDNVTFHISTPNTKTQILVSIRLKCYPELLQYGAQAVLEREYGAYIVQPEAGYDFSVQVDLEKLPASQEERDDLIRRVSLLKRNAMAAPFEQAFDEYTALHEEASHYTSESAPQGVKEGGAVRAIHYREEEAIFIKASHDRVTVIFSTVFREETDRIFAKVFLQEFADARRRAIQNAPQVLFRNDPPLELQGQTGLPKVKGEMSYITFVLFPRHLTPQRREEVISHIQTFRDYFHYHIKASKAYIHSRMRRRTADFLQVLRRARPEAEEKERKTASGRTFRVQG</sequence>
<keyword evidence="4 6" id="KW-0009">Actin-binding</keyword>
<evidence type="ECO:0000256" key="1">
    <source>
        <dbReference type="ARBA" id="ARBA00004245"/>
    </source>
</evidence>
<dbReference type="AlphaFoldDB" id="A0A6A6PR57"/>
<comment type="subunit">
    <text evidence="6">Component of the Arp2/3 complex.</text>
</comment>
<evidence type="ECO:0000256" key="4">
    <source>
        <dbReference type="ARBA" id="ARBA00023203"/>
    </source>
</evidence>
<comment type="subcellular location">
    <subcellularLocation>
        <location evidence="1 6">Cytoplasm</location>
        <location evidence="1 6">Cytoskeleton</location>
    </subcellularLocation>
</comment>
<dbReference type="PANTHER" id="PTHR12058">
    <property type="entry name" value="ARP2/3 COMPLEX 34 KDA SUBUNIT"/>
    <property type="match status" value="1"/>
</dbReference>
<dbReference type="GO" id="GO:0005885">
    <property type="term" value="C:Arp2/3 protein complex"/>
    <property type="evidence" value="ECO:0007669"/>
    <property type="project" value="InterPro"/>
</dbReference>
<dbReference type="Proteomes" id="UP000799767">
    <property type="component" value="Unassembled WGS sequence"/>
</dbReference>
<dbReference type="GO" id="GO:0051015">
    <property type="term" value="F:actin filament binding"/>
    <property type="evidence" value="ECO:0007669"/>
    <property type="project" value="TreeGrafter"/>
</dbReference>
<reference evidence="7" key="1">
    <citation type="journal article" date="2020" name="Stud. Mycol.">
        <title>101 Dothideomycetes genomes: a test case for predicting lifestyles and emergence of pathogens.</title>
        <authorList>
            <person name="Haridas S."/>
            <person name="Albert R."/>
            <person name="Binder M."/>
            <person name="Bloem J."/>
            <person name="Labutti K."/>
            <person name="Salamov A."/>
            <person name="Andreopoulos B."/>
            <person name="Baker S."/>
            <person name="Barry K."/>
            <person name="Bills G."/>
            <person name="Bluhm B."/>
            <person name="Cannon C."/>
            <person name="Castanera R."/>
            <person name="Culley D."/>
            <person name="Daum C."/>
            <person name="Ezra D."/>
            <person name="Gonzalez J."/>
            <person name="Henrissat B."/>
            <person name="Kuo A."/>
            <person name="Liang C."/>
            <person name="Lipzen A."/>
            <person name="Lutzoni F."/>
            <person name="Magnuson J."/>
            <person name="Mondo S."/>
            <person name="Nolan M."/>
            <person name="Ohm R."/>
            <person name="Pangilinan J."/>
            <person name="Park H.-J."/>
            <person name="Ramirez L."/>
            <person name="Alfaro M."/>
            <person name="Sun H."/>
            <person name="Tritt A."/>
            <person name="Yoshinaga Y."/>
            <person name="Zwiers L.-H."/>
            <person name="Turgeon B."/>
            <person name="Goodwin S."/>
            <person name="Spatafora J."/>
            <person name="Crous P."/>
            <person name="Grigoriev I."/>
        </authorList>
    </citation>
    <scope>NUCLEOTIDE SEQUENCE</scope>
    <source>
        <strain evidence="7">CBS 113389</strain>
    </source>
</reference>
<comment type="function">
    <text evidence="6">Functions as actin-binding component of the Arp2/3 complex which is involved in regulation of actin polymerization and together with an activating nucleation-promoting factor (NPF) mediates the formation of branched actin networks.</text>
</comment>
<dbReference type="GO" id="GO:0034314">
    <property type="term" value="P:Arp2/3 complex-mediated actin nucleation"/>
    <property type="evidence" value="ECO:0007669"/>
    <property type="project" value="InterPro"/>
</dbReference>
<evidence type="ECO:0000313" key="7">
    <source>
        <dbReference type="EMBL" id="KAF2482559.1"/>
    </source>
</evidence>
<evidence type="ECO:0000256" key="2">
    <source>
        <dbReference type="ARBA" id="ARBA00007192"/>
    </source>
</evidence>
<dbReference type="GO" id="GO:0005200">
    <property type="term" value="F:structural constituent of cytoskeleton"/>
    <property type="evidence" value="ECO:0007669"/>
    <property type="project" value="TreeGrafter"/>
</dbReference>
<gene>
    <name evidence="7" type="ORF">BDY17DRAFT_298734</name>
</gene>
<keyword evidence="3 6" id="KW-0963">Cytoplasm</keyword>
<dbReference type="RefSeq" id="XP_033589129.1">
    <property type="nucleotide sequence ID" value="XM_033733792.1"/>
</dbReference>
<dbReference type="FunFam" id="3.30.1460.20:FF:000005">
    <property type="entry name" value="Arp2/3 complex 34 kDa subunit"/>
    <property type="match status" value="1"/>
</dbReference>
<keyword evidence="8" id="KW-1185">Reference proteome</keyword>
<evidence type="ECO:0000313" key="8">
    <source>
        <dbReference type="Proteomes" id="UP000799767"/>
    </source>
</evidence>
<name>A0A6A6PR57_9PEZI</name>
<dbReference type="PANTHER" id="PTHR12058:SF0">
    <property type="entry name" value="ACTIN-RELATED PROTEIN 2_3 COMPLEX SUBUNIT 2"/>
    <property type="match status" value="1"/>
</dbReference>